<protein>
    <submittedName>
        <fullName evidence="3">AAA family ATPase</fullName>
    </submittedName>
</protein>
<dbReference type="InterPro" id="IPR003959">
    <property type="entry name" value="ATPase_AAA_core"/>
</dbReference>
<dbReference type="Gene3D" id="3.40.50.300">
    <property type="entry name" value="P-loop containing nucleotide triphosphate hydrolases"/>
    <property type="match status" value="1"/>
</dbReference>
<feature type="region of interest" description="Disordered" evidence="1">
    <location>
        <begin position="458"/>
        <end position="477"/>
    </location>
</feature>
<dbReference type="EMBL" id="CP073346">
    <property type="protein sequence ID" value="UTW09875.1"/>
    <property type="molecule type" value="Genomic_DNA"/>
</dbReference>
<keyword evidence="4" id="KW-1185">Reference proteome</keyword>
<evidence type="ECO:0000313" key="4">
    <source>
        <dbReference type="Proteomes" id="UP001059672"/>
    </source>
</evidence>
<dbReference type="PANTHER" id="PTHR43581">
    <property type="entry name" value="ATP/GTP PHOSPHATASE"/>
    <property type="match status" value="1"/>
</dbReference>
<dbReference type="InterPro" id="IPR027417">
    <property type="entry name" value="P-loop_NTPase"/>
</dbReference>
<sequence length="535" mass="60920">MRAIFNGENIDYINTRGSISEDLYNGIQLENKMPYEVLRSSFDASNTTKHSSIAGDQKKSTKIFHNNLMTYFPSYRFEKPGYINAPYETKLSFRKDHAYTGHMINPLEVVSGLEPFSNWLMDIVLDMQYQQSNVHLLKANIDRIITLVLGGKERKKLRFGIGPRGFGQTRIQILDTVTNETVYPTIFNLSAGEAGALCMFGELIRQSDNLNNDTVISNSTGVVLIDEIDKHLHIKLQKEVLPFLFSIFPNVQFLISSHSPFLSMGLAESQRDRSKIIDLDNFGVTHDPTTNALYTEVYDMMVSDNQRFRDEYITLKSELNKNTKPLIITEGKTDIQHIRKSQKALGIDLDAEYFSVPGDWGDSKLKLLLEQLSKVSQRRVIIGIFDRDVPSVVDLIEKNGKVFKDFGNNVFGMCLPTPTGREKYKNISIEFFYSDTDLLKEKDGKRLHFDNEIRFFQPGNKQGKPKPEKLDKADPAGEDTKKIFDSDIGELEGAHSKSRFADLIENDDEFGCGINYDEFKGIFERISMILDTSKP</sequence>
<accession>A0ABY5HF38</accession>
<evidence type="ECO:0000259" key="2">
    <source>
        <dbReference type="Pfam" id="PF13304"/>
    </source>
</evidence>
<dbReference type="Pfam" id="PF13304">
    <property type="entry name" value="AAA_21"/>
    <property type="match status" value="1"/>
</dbReference>
<gene>
    <name evidence="3" type="ORF">KDW96_07670</name>
</gene>
<dbReference type="PANTHER" id="PTHR43581:SF2">
    <property type="entry name" value="EXCINUCLEASE ATPASE SUBUNIT"/>
    <property type="match status" value="1"/>
</dbReference>
<reference evidence="3" key="1">
    <citation type="submission" date="2021-04" db="EMBL/GenBank/DDBJ databases">
        <title>Oceanospirillales bacteria with DddD are important DMSP degraders in coastal seawater.</title>
        <authorList>
            <person name="Liu J."/>
        </authorList>
    </citation>
    <scope>NUCLEOTIDE SEQUENCE</scope>
    <source>
        <strain evidence="3">D13-4</strain>
    </source>
</reference>
<dbReference type="Proteomes" id="UP001059672">
    <property type="component" value="Chromosome"/>
</dbReference>
<dbReference type="SUPFAM" id="SSF52540">
    <property type="entry name" value="P-loop containing nucleoside triphosphate hydrolases"/>
    <property type="match status" value="1"/>
</dbReference>
<evidence type="ECO:0000256" key="1">
    <source>
        <dbReference type="SAM" id="MobiDB-lite"/>
    </source>
</evidence>
<dbReference type="InterPro" id="IPR051396">
    <property type="entry name" value="Bact_Antivir_Def_Nuclease"/>
</dbReference>
<feature type="compositionally biased region" description="Basic and acidic residues" evidence="1">
    <location>
        <begin position="465"/>
        <end position="477"/>
    </location>
</feature>
<name>A0ABY5HF38_9PSED</name>
<evidence type="ECO:0000313" key="3">
    <source>
        <dbReference type="EMBL" id="UTW09875.1"/>
    </source>
</evidence>
<proteinExistence type="predicted"/>
<organism evidence="3 4">
    <name type="scientific">Pseudomonas benzenivorans</name>
    <dbReference type="NCBI Taxonomy" id="556533"/>
    <lineage>
        <taxon>Bacteria</taxon>
        <taxon>Pseudomonadati</taxon>
        <taxon>Pseudomonadota</taxon>
        <taxon>Gammaproteobacteria</taxon>
        <taxon>Pseudomonadales</taxon>
        <taxon>Pseudomonadaceae</taxon>
        <taxon>Pseudomonas</taxon>
    </lineage>
</organism>
<feature type="domain" description="ATPase AAA-type core" evidence="2">
    <location>
        <begin position="220"/>
        <end position="262"/>
    </location>
</feature>